<accession>A0A160T091</accession>
<evidence type="ECO:0000256" key="6">
    <source>
        <dbReference type="ARBA" id="ARBA00022430"/>
    </source>
</evidence>
<dbReference type="InterPro" id="IPR015928">
    <property type="entry name" value="Aconitase/3IPM_dehydase_swvl"/>
</dbReference>
<feature type="domain" description="Aconitase A/isopropylmalate dehydratase small subunit swivel" evidence="11">
    <location>
        <begin position="1"/>
        <end position="121"/>
    </location>
</feature>
<evidence type="ECO:0000256" key="10">
    <source>
        <dbReference type="HAMAP-Rule" id="MF_01031"/>
    </source>
</evidence>
<name>A0A160T091_9CHLR</name>
<keyword evidence="6 10" id="KW-0432">Leucine biosynthesis</keyword>
<dbReference type="InterPro" id="IPR033940">
    <property type="entry name" value="IPMI_Swivel"/>
</dbReference>
<evidence type="ECO:0000256" key="9">
    <source>
        <dbReference type="ARBA" id="ARBA00023304"/>
    </source>
</evidence>
<gene>
    <name evidence="10 12" type="primary">leuD</name>
    <name evidence="12" type="ORF">CFX0092_A0227</name>
</gene>
<reference evidence="12" key="1">
    <citation type="submission" date="2016-01" db="EMBL/GenBank/DDBJ databases">
        <authorList>
            <person name="Mcilroy J.S."/>
            <person name="Karst M S."/>
            <person name="Albertsen M."/>
        </authorList>
    </citation>
    <scope>NUCLEOTIDE SEQUENCE</scope>
    <source>
        <strain evidence="12">Cfx-K</strain>
    </source>
</reference>
<dbReference type="Gene3D" id="3.20.19.10">
    <property type="entry name" value="Aconitase, domain 4"/>
    <property type="match status" value="1"/>
</dbReference>
<dbReference type="FunFam" id="3.20.19.10:FF:000003">
    <property type="entry name" value="3-isopropylmalate dehydratase small subunit"/>
    <property type="match status" value="1"/>
</dbReference>
<dbReference type="OrthoDB" id="9777465at2"/>
<dbReference type="CDD" id="cd01577">
    <property type="entry name" value="IPMI_Swivel"/>
    <property type="match status" value="1"/>
</dbReference>
<dbReference type="NCBIfam" id="TIGR00171">
    <property type="entry name" value="leuD"/>
    <property type="match status" value="1"/>
</dbReference>
<dbReference type="Pfam" id="PF00694">
    <property type="entry name" value="Aconitase_C"/>
    <property type="match status" value="1"/>
</dbReference>
<keyword evidence="9 10" id="KW-0100">Branched-chain amino acid biosynthesis</keyword>
<dbReference type="EMBL" id="LN890655">
    <property type="protein sequence ID" value="CUS02108.2"/>
    <property type="molecule type" value="Genomic_DNA"/>
</dbReference>
<dbReference type="Proteomes" id="UP000215027">
    <property type="component" value="Chromosome I"/>
</dbReference>
<comment type="pathway">
    <text evidence="3 10">Amino-acid biosynthesis; L-leucine biosynthesis; L-leucine from 3-methyl-2-oxobutanoate: step 2/4.</text>
</comment>
<evidence type="ECO:0000256" key="5">
    <source>
        <dbReference type="ARBA" id="ARBA00011271"/>
    </source>
</evidence>
<dbReference type="GO" id="GO:0003861">
    <property type="term" value="F:3-isopropylmalate dehydratase activity"/>
    <property type="evidence" value="ECO:0007669"/>
    <property type="project" value="UniProtKB-UniRule"/>
</dbReference>
<keyword evidence="8 10" id="KW-0456">Lyase</keyword>
<dbReference type="AlphaFoldDB" id="A0A160T091"/>
<sequence>MEPFTTLTARVVALPKDHIDTDQIIPARYLKTISKAGLGANLFADWRYDAEGQPNPDFPLNQPENSGARILLAGDNFGCGSSREHAPWALTDYGFRAIISTSFADIFRNNALKNGLLPLIVDDDTHEQLVSLAAEEPDMELTIDLDSQSLLLPDGRRIRFPIDAFNKICMIEGLDQLGYLLKHGPDIEAYEAQHAPRVNTEAQPLR</sequence>
<keyword evidence="12" id="KW-0413">Isomerase</keyword>
<evidence type="ECO:0000256" key="7">
    <source>
        <dbReference type="ARBA" id="ARBA00022605"/>
    </source>
</evidence>
<evidence type="ECO:0000259" key="11">
    <source>
        <dbReference type="Pfam" id="PF00694"/>
    </source>
</evidence>
<evidence type="ECO:0000256" key="8">
    <source>
        <dbReference type="ARBA" id="ARBA00023239"/>
    </source>
</evidence>
<evidence type="ECO:0000256" key="1">
    <source>
        <dbReference type="ARBA" id="ARBA00000491"/>
    </source>
</evidence>
<proteinExistence type="inferred from homology"/>
<dbReference type="HAMAP" id="MF_01031">
    <property type="entry name" value="LeuD_type1"/>
    <property type="match status" value="1"/>
</dbReference>
<comment type="catalytic activity">
    <reaction evidence="1 10">
        <text>(2R,3S)-3-isopropylmalate = (2S)-2-isopropylmalate</text>
        <dbReference type="Rhea" id="RHEA:32287"/>
        <dbReference type="ChEBI" id="CHEBI:1178"/>
        <dbReference type="ChEBI" id="CHEBI:35121"/>
        <dbReference type="EC" id="4.2.1.33"/>
    </reaction>
</comment>
<dbReference type="NCBIfam" id="NF002458">
    <property type="entry name" value="PRK01641.1"/>
    <property type="match status" value="1"/>
</dbReference>
<dbReference type="KEGG" id="pbf:CFX0092_A0227"/>
<comment type="function">
    <text evidence="2 10">Catalyzes the isomerization between 2-isopropylmalate and 3-isopropylmalate, via the formation of 2-isopropylmaleate.</text>
</comment>
<evidence type="ECO:0000313" key="13">
    <source>
        <dbReference type="Proteomes" id="UP000215027"/>
    </source>
</evidence>
<dbReference type="EC" id="4.2.1.33" evidence="10"/>
<dbReference type="RefSeq" id="WP_095041762.1">
    <property type="nucleotide sequence ID" value="NZ_LN890655.1"/>
</dbReference>
<keyword evidence="7 10" id="KW-0028">Amino-acid biosynthesis</keyword>
<organism evidence="12 13">
    <name type="scientific">Candidatus Promineifilum breve</name>
    <dbReference type="NCBI Taxonomy" id="1806508"/>
    <lineage>
        <taxon>Bacteria</taxon>
        <taxon>Bacillati</taxon>
        <taxon>Chloroflexota</taxon>
        <taxon>Ardenticatenia</taxon>
        <taxon>Candidatus Promineifilales</taxon>
        <taxon>Candidatus Promineifilaceae</taxon>
        <taxon>Candidatus Promineifilum</taxon>
    </lineage>
</organism>
<dbReference type="GO" id="GO:0009098">
    <property type="term" value="P:L-leucine biosynthetic process"/>
    <property type="evidence" value="ECO:0007669"/>
    <property type="project" value="UniProtKB-UniRule"/>
</dbReference>
<dbReference type="GO" id="GO:0009316">
    <property type="term" value="C:3-isopropylmalate dehydratase complex"/>
    <property type="evidence" value="ECO:0007669"/>
    <property type="project" value="InterPro"/>
</dbReference>
<dbReference type="InterPro" id="IPR004431">
    <property type="entry name" value="3-IsopropMal_deHydase_ssu"/>
</dbReference>
<dbReference type="InterPro" id="IPR050075">
    <property type="entry name" value="LeuD"/>
</dbReference>
<comment type="subunit">
    <text evidence="5 10">Heterodimer of LeuC and LeuD.</text>
</comment>
<dbReference type="PANTHER" id="PTHR43345">
    <property type="entry name" value="3-ISOPROPYLMALATE DEHYDRATASE SMALL SUBUNIT 2-RELATED-RELATED"/>
    <property type="match status" value="1"/>
</dbReference>
<keyword evidence="13" id="KW-1185">Reference proteome</keyword>
<comment type="similarity">
    <text evidence="4 10">Belongs to the LeuD family. LeuD type 1 subfamily.</text>
</comment>
<dbReference type="SUPFAM" id="SSF52016">
    <property type="entry name" value="LeuD/IlvD-like"/>
    <property type="match status" value="1"/>
</dbReference>
<dbReference type="GO" id="GO:0016853">
    <property type="term" value="F:isomerase activity"/>
    <property type="evidence" value="ECO:0007669"/>
    <property type="project" value="UniProtKB-KW"/>
</dbReference>
<evidence type="ECO:0000256" key="2">
    <source>
        <dbReference type="ARBA" id="ARBA00002695"/>
    </source>
</evidence>
<protein>
    <recommendedName>
        <fullName evidence="10">3-isopropylmalate dehydratase small subunit</fullName>
        <ecNumber evidence="10">4.2.1.33</ecNumber>
    </recommendedName>
    <alternativeName>
        <fullName evidence="10">Alpha-IPM isomerase</fullName>
        <shortName evidence="10">IPMI</shortName>
    </alternativeName>
    <alternativeName>
        <fullName evidence="10">Isopropylmalate isomerase</fullName>
    </alternativeName>
</protein>
<dbReference type="PANTHER" id="PTHR43345:SF5">
    <property type="entry name" value="3-ISOPROPYLMALATE DEHYDRATASE SMALL SUBUNIT"/>
    <property type="match status" value="1"/>
</dbReference>
<dbReference type="InterPro" id="IPR000573">
    <property type="entry name" value="AconitaseA/IPMdHydase_ssu_swvl"/>
</dbReference>
<evidence type="ECO:0000256" key="4">
    <source>
        <dbReference type="ARBA" id="ARBA00009845"/>
    </source>
</evidence>
<evidence type="ECO:0000256" key="3">
    <source>
        <dbReference type="ARBA" id="ARBA00004729"/>
    </source>
</evidence>
<evidence type="ECO:0000313" key="12">
    <source>
        <dbReference type="EMBL" id="CUS02108.2"/>
    </source>
</evidence>
<dbReference type="UniPathway" id="UPA00048">
    <property type="reaction ID" value="UER00071"/>
</dbReference>